<dbReference type="Pfam" id="PF01595">
    <property type="entry name" value="CNNM"/>
    <property type="match status" value="1"/>
</dbReference>
<comment type="caution">
    <text evidence="4">The sequence shown here is derived from an EMBL/GenBank/DDBJ whole genome shotgun (WGS) entry which is preliminary data.</text>
</comment>
<name>A0A9D7E5Q9_9PROT</name>
<dbReference type="AlphaFoldDB" id="A0A9D7E5Q9"/>
<protein>
    <submittedName>
        <fullName evidence="4">DUF21 domain-containing protein</fullName>
    </submittedName>
</protein>
<dbReference type="PROSITE" id="PS51846">
    <property type="entry name" value="CNNM"/>
    <property type="match status" value="1"/>
</dbReference>
<dbReference type="Proteomes" id="UP000807785">
    <property type="component" value="Unassembled WGS sequence"/>
</dbReference>
<accession>A0A9D7E5Q9</accession>
<dbReference type="PANTHER" id="PTHR12064">
    <property type="entry name" value="METAL TRANSPORTER CNNM"/>
    <property type="match status" value="1"/>
</dbReference>
<evidence type="ECO:0000313" key="4">
    <source>
        <dbReference type="EMBL" id="MBK6973355.1"/>
    </source>
</evidence>
<dbReference type="GO" id="GO:0016020">
    <property type="term" value="C:membrane"/>
    <property type="evidence" value="ECO:0007669"/>
    <property type="project" value="UniProtKB-UniRule"/>
</dbReference>
<reference evidence="4" key="1">
    <citation type="submission" date="2020-10" db="EMBL/GenBank/DDBJ databases">
        <title>Connecting structure to function with the recovery of over 1000 high-quality activated sludge metagenome-assembled genomes encoding full-length rRNA genes using long-read sequencing.</title>
        <authorList>
            <person name="Singleton C.M."/>
            <person name="Petriglieri F."/>
            <person name="Kristensen J.M."/>
            <person name="Kirkegaard R.H."/>
            <person name="Michaelsen T.Y."/>
            <person name="Andersen M.H."/>
            <person name="Karst S.M."/>
            <person name="Dueholm M.S."/>
            <person name="Nielsen P.H."/>
            <person name="Albertsen M."/>
        </authorList>
    </citation>
    <scope>NUCLEOTIDE SEQUENCE</scope>
    <source>
        <strain evidence="4">Bjer_18-Q3-R1-45_BAT3C.347</strain>
    </source>
</reference>
<feature type="domain" description="CNNM transmembrane" evidence="3">
    <location>
        <begin position="1"/>
        <end position="177"/>
    </location>
</feature>
<organism evidence="4 5">
    <name type="scientific">Candidatus Methylophosphatis roskildensis</name>
    <dbReference type="NCBI Taxonomy" id="2899263"/>
    <lineage>
        <taxon>Bacteria</taxon>
        <taxon>Pseudomonadati</taxon>
        <taxon>Pseudomonadota</taxon>
        <taxon>Betaproteobacteria</taxon>
        <taxon>Nitrosomonadales</taxon>
        <taxon>Sterolibacteriaceae</taxon>
        <taxon>Candidatus Methylophosphatis</taxon>
    </lineage>
</organism>
<feature type="transmembrane region" description="Helical" evidence="2">
    <location>
        <begin position="82"/>
        <end position="104"/>
    </location>
</feature>
<proteinExistence type="predicted"/>
<dbReference type="EMBL" id="JADJEV010000003">
    <property type="protein sequence ID" value="MBK6973355.1"/>
    <property type="molecule type" value="Genomic_DNA"/>
</dbReference>
<gene>
    <name evidence="4" type="ORF">IPH26_10565</name>
</gene>
<evidence type="ECO:0000313" key="5">
    <source>
        <dbReference type="Proteomes" id="UP000807785"/>
    </source>
</evidence>
<dbReference type="PANTHER" id="PTHR12064:SF94">
    <property type="entry name" value="UNEXTENDED PROTEIN"/>
    <property type="match status" value="1"/>
</dbReference>
<feature type="transmembrane region" description="Helical" evidence="2">
    <location>
        <begin position="58"/>
        <end position="76"/>
    </location>
</feature>
<evidence type="ECO:0000256" key="1">
    <source>
        <dbReference type="PROSITE-ProRule" id="PRU01193"/>
    </source>
</evidence>
<sequence length="351" mass="38667">MTTDLLTWIGIALCLSQSAMFSGLNLALFSLSRLQLEVAAAGGNHAARGVLRLREDPNFVLTTILWGNVGINVLLTQLSDSVMAGVAAFLFSTFAITLFGEIAPQAYFSRNALKMASRLSPVLRFYQMLLYPLVKPSALILDAWLGKEAIQYFREADLKEILRRHMLAEESEVNRTEAIGALNFLTIDDLPIESEGVDLDPRSILRLPVRNGMPVFPPFRESPEDPFLRQVEASGKAWVVIADEAGEPLLVMDADGFLRHVLFQRQRTDPLAFCHRPVVIRDPAMPLGEAIVRLRFDAEASGDDLIHDDAILLWTDAPRLITGSDLLGRLLRGIVRRAPAKLSSPGSAAAI</sequence>
<keyword evidence="1 2" id="KW-0812">Transmembrane</keyword>
<evidence type="ECO:0000259" key="3">
    <source>
        <dbReference type="PROSITE" id="PS51846"/>
    </source>
</evidence>
<keyword evidence="1 2" id="KW-0472">Membrane</keyword>
<dbReference type="GO" id="GO:0010960">
    <property type="term" value="P:magnesium ion homeostasis"/>
    <property type="evidence" value="ECO:0007669"/>
    <property type="project" value="InterPro"/>
</dbReference>
<keyword evidence="1 2" id="KW-1133">Transmembrane helix</keyword>
<evidence type="ECO:0000256" key="2">
    <source>
        <dbReference type="SAM" id="Phobius"/>
    </source>
</evidence>
<dbReference type="InterPro" id="IPR002550">
    <property type="entry name" value="CNNM"/>
</dbReference>
<dbReference type="InterPro" id="IPR045095">
    <property type="entry name" value="ACDP"/>
</dbReference>
<feature type="transmembrane region" description="Helical" evidence="2">
    <location>
        <begin position="6"/>
        <end position="28"/>
    </location>
</feature>